<keyword evidence="3" id="KW-0378">Hydrolase</keyword>
<proteinExistence type="predicted"/>
<evidence type="ECO:0000256" key="1">
    <source>
        <dbReference type="ARBA" id="ARBA00022670"/>
    </source>
</evidence>
<comment type="caution">
    <text evidence="7">The sequence shown here is derived from an EMBL/GenBank/DDBJ whole genome shotgun (WGS) entry which is preliminary data.</text>
</comment>
<evidence type="ECO:0000313" key="7">
    <source>
        <dbReference type="EMBL" id="KAA9338985.1"/>
    </source>
</evidence>
<keyword evidence="5" id="KW-0482">Metalloprotease</keyword>
<dbReference type="Proteomes" id="UP000326570">
    <property type="component" value="Unassembled WGS sequence"/>
</dbReference>
<evidence type="ECO:0000256" key="5">
    <source>
        <dbReference type="ARBA" id="ARBA00023049"/>
    </source>
</evidence>
<dbReference type="GO" id="GO:0046872">
    <property type="term" value="F:metal ion binding"/>
    <property type="evidence" value="ECO:0007669"/>
    <property type="project" value="UniProtKB-KW"/>
</dbReference>
<dbReference type="GO" id="GO:0008237">
    <property type="term" value="F:metallopeptidase activity"/>
    <property type="evidence" value="ECO:0007669"/>
    <property type="project" value="UniProtKB-KW"/>
</dbReference>
<evidence type="ECO:0000259" key="6">
    <source>
        <dbReference type="Pfam" id="PF14464"/>
    </source>
</evidence>
<keyword evidence="8" id="KW-1185">Reference proteome</keyword>
<feature type="domain" description="JAB" evidence="6">
    <location>
        <begin position="85"/>
        <end position="138"/>
    </location>
</feature>
<evidence type="ECO:0000313" key="8">
    <source>
        <dbReference type="Proteomes" id="UP000326570"/>
    </source>
</evidence>
<keyword evidence="2" id="KW-0479">Metal-binding</keyword>
<evidence type="ECO:0000256" key="2">
    <source>
        <dbReference type="ARBA" id="ARBA00022723"/>
    </source>
</evidence>
<dbReference type="InterPro" id="IPR028090">
    <property type="entry name" value="JAB_dom_prok"/>
</dbReference>
<sequence length="189" mass="21478">MSICKCQRLDLVVIRKIFLYNYATYMEPIGLMHIKTVYIPQEFIDAVYLEFKDTGLKGFERLALFAGQKKGIEFFVNYLLYPKQQLVKGPDGLSFHVDGDELERIGDWLYQNNCCLVGQIHSHPTGAYHSEADDTLALITTFGGLSIVVPDFGNSDHNLKGSAFYRLLPETGWTKLYPNQITSLIKITD</sequence>
<dbReference type="Gene3D" id="3.40.140.10">
    <property type="entry name" value="Cytidine Deaminase, domain 2"/>
    <property type="match status" value="1"/>
</dbReference>
<organism evidence="7 8">
    <name type="scientific">Adhaeribacter soli</name>
    <dbReference type="NCBI Taxonomy" id="2607655"/>
    <lineage>
        <taxon>Bacteria</taxon>
        <taxon>Pseudomonadati</taxon>
        <taxon>Bacteroidota</taxon>
        <taxon>Cytophagia</taxon>
        <taxon>Cytophagales</taxon>
        <taxon>Hymenobacteraceae</taxon>
        <taxon>Adhaeribacter</taxon>
    </lineage>
</organism>
<dbReference type="AlphaFoldDB" id="A0A5N1IWU2"/>
<accession>A0A5N1IWU2</accession>
<gene>
    <name evidence="7" type="ORF">F0P94_09345</name>
</gene>
<keyword evidence="4" id="KW-0862">Zinc</keyword>
<name>A0A5N1IWU2_9BACT</name>
<reference evidence="7 8" key="1">
    <citation type="submission" date="2019-09" db="EMBL/GenBank/DDBJ databases">
        <title>Genome sequence of Adhaeribacter sp. M2.</title>
        <authorList>
            <person name="Srinivasan S."/>
        </authorList>
    </citation>
    <scope>NUCLEOTIDE SEQUENCE [LARGE SCALE GENOMIC DNA]</scope>
    <source>
        <strain evidence="7 8">M2</strain>
    </source>
</reference>
<evidence type="ECO:0000256" key="3">
    <source>
        <dbReference type="ARBA" id="ARBA00022801"/>
    </source>
</evidence>
<protein>
    <recommendedName>
        <fullName evidence="6">JAB domain-containing protein</fullName>
    </recommendedName>
</protein>
<dbReference type="Pfam" id="PF14464">
    <property type="entry name" value="Prok-JAB"/>
    <property type="match status" value="1"/>
</dbReference>
<dbReference type="SUPFAM" id="SSF102712">
    <property type="entry name" value="JAB1/MPN domain"/>
    <property type="match status" value="1"/>
</dbReference>
<evidence type="ECO:0000256" key="4">
    <source>
        <dbReference type="ARBA" id="ARBA00022833"/>
    </source>
</evidence>
<dbReference type="EMBL" id="VTWT01000004">
    <property type="protein sequence ID" value="KAA9338985.1"/>
    <property type="molecule type" value="Genomic_DNA"/>
</dbReference>
<keyword evidence="1" id="KW-0645">Protease</keyword>
<dbReference type="GO" id="GO:0006508">
    <property type="term" value="P:proteolysis"/>
    <property type="evidence" value="ECO:0007669"/>
    <property type="project" value="UniProtKB-KW"/>
</dbReference>